<keyword evidence="6" id="KW-0472">Membrane</keyword>
<dbReference type="InterPro" id="IPR003660">
    <property type="entry name" value="HAMP_dom"/>
</dbReference>
<dbReference type="SUPFAM" id="SSF58104">
    <property type="entry name" value="Methyl-accepting chemotaxis protein (MCP) signaling domain"/>
    <property type="match status" value="1"/>
</dbReference>
<dbReference type="Proteomes" id="UP001139089">
    <property type="component" value="Unassembled WGS sequence"/>
</dbReference>
<organism evidence="9 10">
    <name type="scientific">Rhizobium quercicola</name>
    <dbReference type="NCBI Taxonomy" id="2901226"/>
    <lineage>
        <taxon>Bacteria</taxon>
        <taxon>Pseudomonadati</taxon>
        <taxon>Pseudomonadota</taxon>
        <taxon>Alphaproteobacteria</taxon>
        <taxon>Hyphomicrobiales</taxon>
        <taxon>Rhizobiaceae</taxon>
        <taxon>Rhizobium/Agrobacterium group</taxon>
        <taxon>Rhizobium</taxon>
    </lineage>
</organism>
<feature type="region of interest" description="Disordered" evidence="5">
    <location>
        <begin position="626"/>
        <end position="702"/>
    </location>
</feature>
<feature type="domain" description="Methyl-accepting transducer" evidence="7">
    <location>
        <begin position="373"/>
        <end position="602"/>
    </location>
</feature>
<feature type="compositionally biased region" description="Low complexity" evidence="5">
    <location>
        <begin position="682"/>
        <end position="694"/>
    </location>
</feature>
<dbReference type="CDD" id="cd06225">
    <property type="entry name" value="HAMP"/>
    <property type="match status" value="1"/>
</dbReference>
<evidence type="ECO:0000256" key="3">
    <source>
        <dbReference type="ARBA" id="ARBA00029447"/>
    </source>
</evidence>
<keyword evidence="10" id="KW-1185">Reference proteome</keyword>
<sequence>MRIRGKISLIVIVMSVVTLVVAGMAFAVVARYDSRLAAYEGASERAYNGEKLNRLVTAVVMDARGIYAAPTPEKAEPFADGLLKTLDKIDALTAEWRPLVPQADLPAFDAVVARAAEFRTFRTETARLARSVSVQAANEQGNTDQNRANRKAFQAEIDAVVTKDKADLAAIQTEIDGIGSQMTIMIAATALVGLAAGLLVAVSIARRELSRPISDLTRSMTALAGGDLDVELPQAKRSDEIGEMARAVEIFRSNGLTARRTSSEDGVLREKTDDLQVSMAHVVEAAAAGDFSRRITRTYGEPSLDRFAGNVNELVAGVDRGIGETGRVIASLAQGDLTQPMTGTFQGAFADLQRNVNETLSVLQKTLGEVRSTTLEITGNSSELRSATDDLAKRTEQQAASLEQTSASLGQITVAVQTSTERAQEATVIVTQAKEAAAQSGTVVRSAVDAMGRIEQASSEIGKITNVIDEIAFQTNLLALNAGVEAARAGEAGKGFAVVAQEVRELAQRAARAAKDIKVLIAKSGAEVSTGVQLVQETGQVLGEIESRVLSITDHIHSIATAAREQATGLGEVSTAVNQMDKVTQQNAAMVEEANAATHRLSTEAENLAQMIGHFRLDQAKPAATYATSNTRPGATVLPVRPTSAKAPAPRAGAPRPVSAAARPVASPARKMMGSVARAFSAGPATHATPAPAASQDNWEEF</sequence>
<name>A0A9X1T0C9_9HYPH</name>
<evidence type="ECO:0000313" key="10">
    <source>
        <dbReference type="Proteomes" id="UP001139089"/>
    </source>
</evidence>
<evidence type="ECO:0000256" key="5">
    <source>
        <dbReference type="SAM" id="MobiDB-lite"/>
    </source>
</evidence>
<dbReference type="SMART" id="SM00283">
    <property type="entry name" value="MA"/>
    <property type="match status" value="1"/>
</dbReference>
<dbReference type="GO" id="GO:0016020">
    <property type="term" value="C:membrane"/>
    <property type="evidence" value="ECO:0007669"/>
    <property type="project" value="UniProtKB-SubCell"/>
</dbReference>
<dbReference type="Pfam" id="PF00015">
    <property type="entry name" value="MCPsignal"/>
    <property type="match status" value="1"/>
</dbReference>
<evidence type="ECO:0000259" key="7">
    <source>
        <dbReference type="PROSITE" id="PS50111"/>
    </source>
</evidence>
<dbReference type="FunFam" id="1.10.287.950:FF:000001">
    <property type="entry name" value="Methyl-accepting chemotaxis sensory transducer"/>
    <property type="match status" value="1"/>
</dbReference>
<dbReference type="PANTHER" id="PTHR43531">
    <property type="entry name" value="PROTEIN ICFG"/>
    <property type="match status" value="1"/>
</dbReference>
<feature type="compositionally biased region" description="Low complexity" evidence="5">
    <location>
        <begin position="645"/>
        <end position="671"/>
    </location>
</feature>
<evidence type="ECO:0000256" key="6">
    <source>
        <dbReference type="SAM" id="Phobius"/>
    </source>
</evidence>
<keyword evidence="6" id="KW-1133">Transmembrane helix</keyword>
<reference evidence="9" key="1">
    <citation type="submission" date="2021-12" db="EMBL/GenBank/DDBJ databases">
        <authorList>
            <person name="Li Y."/>
        </authorList>
    </citation>
    <scope>NUCLEOTIDE SEQUENCE</scope>
    <source>
        <strain evidence="9">DKSPLA3</strain>
    </source>
</reference>
<evidence type="ECO:0000256" key="1">
    <source>
        <dbReference type="ARBA" id="ARBA00004370"/>
    </source>
</evidence>
<dbReference type="Gene3D" id="1.10.8.500">
    <property type="entry name" value="HAMP domain in histidine kinase"/>
    <property type="match status" value="1"/>
</dbReference>
<dbReference type="InterPro" id="IPR004089">
    <property type="entry name" value="MCPsignal_dom"/>
</dbReference>
<evidence type="ECO:0000256" key="2">
    <source>
        <dbReference type="ARBA" id="ARBA00022500"/>
    </source>
</evidence>
<evidence type="ECO:0000313" key="9">
    <source>
        <dbReference type="EMBL" id="MCD7108625.1"/>
    </source>
</evidence>
<comment type="similarity">
    <text evidence="3">Belongs to the methyl-accepting chemotaxis (MCP) protein family.</text>
</comment>
<dbReference type="Gene3D" id="1.10.287.950">
    <property type="entry name" value="Methyl-accepting chemotaxis protein"/>
    <property type="match status" value="1"/>
</dbReference>
<evidence type="ECO:0000259" key="8">
    <source>
        <dbReference type="PROSITE" id="PS50885"/>
    </source>
</evidence>
<dbReference type="Pfam" id="PF18947">
    <property type="entry name" value="HAMP_2"/>
    <property type="match status" value="1"/>
</dbReference>
<dbReference type="GO" id="GO:0007165">
    <property type="term" value="P:signal transduction"/>
    <property type="evidence" value="ECO:0007669"/>
    <property type="project" value="UniProtKB-KW"/>
</dbReference>
<accession>A0A9X1T0C9</accession>
<dbReference type="AlphaFoldDB" id="A0A9X1T0C9"/>
<dbReference type="EMBL" id="JAJOZR010000003">
    <property type="protein sequence ID" value="MCD7108625.1"/>
    <property type="molecule type" value="Genomic_DNA"/>
</dbReference>
<dbReference type="Pfam" id="PF00672">
    <property type="entry name" value="HAMP"/>
    <property type="match status" value="1"/>
</dbReference>
<dbReference type="RefSeq" id="WP_231812770.1">
    <property type="nucleotide sequence ID" value="NZ_JAJOZR010000003.1"/>
</dbReference>
<dbReference type="PANTHER" id="PTHR43531:SF11">
    <property type="entry name" value="METHYL-ACCEPTING CHEMOTAXIS PROTEIN 3"/>
    <property type="match status" value="1"/>
</dbReference>
<dbReference type="CDD" id="cd11386">
    <property type="entry name" value="MCP_signal"/>
    <property type="match status" value="1"/>
</dbReference>
<dbReference type="GO" id="GO:0006935">
    <property type="term" value="P:chemotaxis"/>
    <property type="evidence" value="ECO:0007669"/>
    <property type="project" value="UniProtKB-KW"/>
</dbReference>
<keyword evidence="4" id="KW-0807">Transducer</keyword>
<keyword evidence="6" id="KW-0812">Transmembrane</keyword>
<dbReference type="PROSITE" id="PS50111">
    <property type="entry name" value="CHEMOTAXIS_TRANSDUC_2"/>
    <property type="match status" value="1"/>
</dbReference>
<proteinExistence type="inferred from homology"/>
<dbReference type="SMART" id="SM00304">
    <property type="entry name" value="HAMP"/>
    <property type="match status" value="2"/>
</dbReference>
<dbReference type="PROSITE" id="PS50885">
    <property type="entry name" value="HAMP"/>
    <property type="match status" value="2"/>
</dbReference>
<feature type="domain" description="HAMP" evidence="8">
    <location>
        <begin position="207"/>
        <end position="260"/>
    </location>
</feature>
<comment type="caution">
    <text evidence="9">The sequence shown here is derived from an EMBL/GenBank/DDBJ whole genome shotgun (WGS) entry which is preliminary data.</text>
</comment>
<keyword evidence="2" id="KW-0145">Chemotaxis</keyword>
<feature type="domain" description="HAMP" evidence="8">
    <location>
        <begin position="316"/>
        <end position="368"/>
    </location>
</feature>
<gene>
    <name evidence="9" type="ORF">LRX75_06180</name>
</gene>
<protein>
    <submittedName>
        <fullName evidence="9">Methyl-accepting chemotaxis protein</fullName>
    </submittedName>
</protein>
<dbReference type="InterPro" id="IPR051310">
    <property type="entry name" value="MCP_chemotaxis"/>
</dbReference>
<feature type="transmembrane region" description="Helical" evidence="6">
    <location>
        <begin position="7"/>
        <end position="30"/>
    </location>
</feature>
<comment type="subcellular location">
    <subcellularLocation>
        <location evidence="1">Membrane</location>
    </subcellularLocation>
</comment>
<dbReference type="SUPFAM" id="SSF158472">
    <property type="entry name" value="HAMP domain-like"/>
    <property type="match status" value="1"/>
</dbReference>
<evidence type="ECO:0000256" key="4">
    <source>
        <dbReference type="PROSITE-ProRule" id="PRU00284"/>
    </source>
</evidence>